<name>A0A183G9R3_HELPZ</name>
<evidence type="ECO:0000313" key="3">
    <source>
        <dbReference type="WBParaSite" id="HPBE_0001869801-mRNA-1"/>
    </source>
</evidence>
<accession>A0A3P8EL00</accession>
<organism evidence="2 3">
    <name type="scientific">Heligmosomoides polygyrus</name>
    <name type="common">Parasitic roundworm</name>
    <dbReference type="NCBI Taxonomy" id="6339"/>
    <lineage>
        <taxon>Eukaryota</taxon>
        <taxon>Metazoa</taxon>
        <taxon>Ecdysozoa</taxon>
        <taxon>Nematoda</taxon>
        <taxon>Chromadorea</taxon>
        <taxon>Rhabditida</taxon>
        <taxon>Rhabditina</taxon>
        <taxon>Rhabditomorpha</taxon>
        <taxon>Strongyloidea</taxon>
        <taxon>Heligmosomidae</taxon>
        <taxon>Heligmosomoides</taxon>
    </lineage>
</organism>
<dbReference type="EMBL" id="UZAH01030860">
    <property type="protein sequence ID" value="VDP12579.1"/>
    <property type="molecule type" value="Genomic_DNA"/>
</dbReference>
<dbReference type="Proteomes" id="UP000050761">
    <property type="component" value="Unassembled WGS sequence"/>
</dbReference>
<accession>A0A183G9R3</accession>
<keyword evidence="2" id="KW-1185">Reference proteome</keyword>
<evidence type="ECO:0000313" key="2">
    <source>
        <dbReference type="Proteomes" id="UP000050761"/>
    </source>
</evidence>
<dbReference type="WBParaSite" id="HPBE_0001869801-mRNA-1">
    <property type="protein sequence ID" value="HPBE_0001869801-mRNA-1"/>
    <property type="gene ID" value="HPBE_0001869801"/>
</dbReference>
<proteinExistence type="predicted"/>
<evidence type="ECO:0000313" key="1">
    <source>
        <dbReference type="EMBL" id="VDP12579.1"/>
    </source>
</evidence>
<gene>
    <name evidence="1" type="ORF">HPBE_LOCUS18697</name>
</gene>
<dbReference type="AlphaFoldDB" id="A0A183G9R3"/>
<reference evidence="1 2" key="1">
    <citation type="submission" date="2018-11" db="EMBL/GenBank/DDBJ databases">
        <authorList>
            <consortium name="Pathogen Informatics"/>
        </authorList>
    </citation>
    <scope>NUCLEOTIDE SEQUENCE [LARGE SCALE GENOMIC DNA]</scope>
</reference>
<protein>
    <submittedName>
        <fullName evidence="3">Transposase</fullName>
    </submittedName>
</protein>
<reference evidence="3" key="2">
    <citation type="submission" date="2019-09" db="UniProtKB">
        <authorList>
            <consortium name="WormBaseParasite"/>
        </authorList>
    </citation>
    <scope>IDENTIFICATION</scope>
</reference>
<sequence length="140" mass="15295">MGGVRLFRQLGDNQKNEPTRLIRPLFGHSHPVLARHFWGPGVAVSWKARSVGVSVSMGLLTRPVQRDGTEITSARRGTACVRVTDNDELLSAGRHFVRSGGLKREWALRCLRTKLGCNSGEITQATEAYNPSVKRTGGTG</sequence>